<dbReference type="InterPro" id="IPR036866">
    <property type="entry name" value="RibonucZ/Hydroxyglut_hydro"/>
</dbReference>
<dbReference type="Proteomes" id="UP000036102">
    <property type="component" value="Unassembled WGS sequence"/>
</dbReference>
<dbReference type="GO" id="GO:0046872">
    <property type="term" value="F:metal ion binding"/>
    <property type="evidence" value="ECO:0007669"/>
    <property type="project" value="UniProtKB-KW"/>
</dbReference>
<evidence type="ECO:0000256" key="6">
    <source>
        <dbReference type="ARBA" id="ARBA00022884"/>
    </source>
</evidence>
<dbReference type="PANTHER" id="PTHR43694">
    <property type="entry name" value="RIBONUCLEASE J"/>
    <property type="match status" value="1"/>
</dbReference>
<evidence type="ECO:0000313" key="8">
    <source>
        <dbReference type="EMBL" id="KMQ73220.1"/>
    </source>
</evidence>
<keyword evidence="9" id="KW-1185">Reference proteome</keyword>
<dbReference type="InterPro" id="IPR055132">
    <property type="entry name" value="RNase_J_b_CASP"/>
</dbReference>
<keyword evidence="3" id="KW-0378">Hydrolase</keyword>
<comment type="caution">
    <text evidence="8">The sequence shown here is derived from an EMBL/GenBank/DDBJ whole genome shotgun (WGS) entry which is preliminary data.</text>
</comment>
<name>A0A0J7LWF6_9GAMM</name>
<dbReference type="PATRIC" id="fig|1658765.3.peg.3689"/>
<keyword evidence="1" id="KW-0540">Nuclease</keyword>
<dbReference type="InterPro" id="IPR001279">
    <property type="entry name" value="Metallo-B-lactamas"/>
</dbReference>
<evidence type="ECO:0000256" key="5">
    <source>
        <dbReference type="ARBA" id="ARBA00022839"/>
    </source>
</evidence>
<dbReference type="OrthoDB" id="9803916at2"/>
<protein>
    <submittedName>
        <fullName evidence="8">mRNA degradation ribonuclease J1/J2</fullName>
    </submittedName>
</protein>
<dbReference type="AlphaFoldDB" id="A0A0J7LWF6"/>
<dbReference type="Gene3D" id="3.60.15.10">
    <property type="entry name" value="Ribonuclease Z/Hydroxyacylglutathione hydrolase-like"/>
    <property type="match status" value="1"/>
</dbReference>
<evidence type="ECO:0000256" key="4">
    <source>
        <dbReference type="ARBA" id="ARBA00022833"/>
    </source>
</evidence>
<dbReference type="InterPro" id="IPR011108">
    <property type="entry name" value="RMMBL"/>
</dbReference>
<proteinExistence type="predicted"/>
<dbReference type="EMBL" id="LFBU01000002">
    <property type="protein sequence ID" value="KMQ73220.1"/>
    <property type="molecule type" value="Genomic_DNA"/>
</dbReference>
<evidence type="ECO:0000256" key="3">
    <source>
        <dbReference type="ARBA" id="ARBA00022801"/>
    </source>
</evidence>
<dbReference type="InterPro" id="IPR042173">
    <property type="entry name" value="RNase_J_2"/>
</dbReference>
<gene>
    <name evidence="8" type="ORF">Msub_20417</name>
</gene>
<dbReference type="Pfam" id="PF22505">
    <property type="entry name" value="RNase_J_b_CASP"/>
    <property type="match status" value="1"/>
</dbReference>
<dbReference type="PANTHER" id="PTHR43694:SF1">
    <property type="entry name" value="RIBONUCLEASE J"/>
    <property type="match status" value="1"/>
</dbReference>
<dbReference type="GO" id="GO:0004527">
    <property type="term" value="F:exonuclease activity"/>
    <property type="evidence" value="ECO:0007669"/>
    <property type="project" value="UniProtKB-KW"/>
</dbReference>
<keyword evidence="5" id="KW-0269">Exonuclease</keyword>
<dbReference type="Gene3D" id="3.40.50.10710">
    <property type="entry name" value="Metallo-hydrolase/oxidoreductase"/>
    <property type="match status" value="1"/>
</dbReference>
<accession>A0A0J7LWF6</accession>
<dbReference type="GO" id="GO:0003723">
    <property type="term" value="F:RNA binding"/>
    <property type="evidence" value="ECO:0007669"/>
    <property type="project" value="UniProtKB-KW"/>
</dbReference>
<reference evidence="8 9" key="1">
    <citation type="submission" date="2015-06" db="EMBL/GenBank/DDBJ databases">
        <title>Marinobacter subterrani, a genetically tractable neutrophilic iron-oxidizing strain isolated from the Soudan Iron Mine.</title>
        <authorList>
            <person name="Bonis B.M."/>
            <person name="Gralnick J.A."/>
        </authorList>
    </citation>
    <scope>NUCLEOTIDE SEQUENCE [LARGE SCALE GENOMIC DNA]</scope>
    <source>
        <strain evidence="8 9">JG233</strain>
    </source>
</reference>
<dbReference type="Pfam" id="PF00753">
    <property type="entry name" value="Lactamase_B"/>
    <property type="match status" value="1"/>
</dbReference>
<dbReference type="Pfam" id="PF07521">
    <property type="entry name" value="RMMBL"/>
    <property type="match status" value="1"/>
</dbReference>
<dbReference type="SUPFAM" id="SSF56281">
    <property type="entry name" value="Metallo-hydrolase/oxidoreductase"/>
    <property type="match status" value="1"/>
</dbReference>
<evidence type="ECO:0000259" key="7">
    <source>
        <dbReference type="SMART" id="SM00849"/>
    </source>
</evidence>
<keyword evidence="2" id="KW-0479">Metal-binding</keyword>
<evidence type="ECO:0000313" key="9">
    <source>
        <dbReference type="Proteomes" id="UP000036102"/>
    </source>
</evidence>
<keyword evidence="6" id="KW-0694">RNA-binding</keyword>
<dbReference type="CDD" id="cd07714">
    <property type="entry name" value="RNaseJ_MBL-fold"/>
    <property type="match status" value="1"/>
</dbReference>
<evidence type="ECO:0000256" key="1">
    <source>
        <dbReference type="ARBA" id="ARBA00022722"/>
    </source>
</evidence>
<evidence type="ECO:0000256" key="2">
    <source>
        <dbReference type="ARBA" id="ARBA00022723"/>
    </source>
</evidence>
<dbReference type="RefSeq" id="WP_048497506.1">
    <property type="nucleotide sequence ID" value="NZ_LFBU01000002.1"/>
</dbReference>
<sequence length="460" mass="49758">MIPESSDLWFLPLGGTGEIGMNLNLYGHDGAWLMVDCGVTFPKPGRVAADGTVHHRGEPPVQMADPAFIADRRDRLAGLIITHAHEDHVGAVPYLWPLLQCPVYASRFTAEILRRKLAEFDLLHRVPIIEVETGQCKQIGPFSVQWLALTHSIPDPNALMIRTPLGNIFHSGDWKLDDQPLVGHGYSKETFTGLSEEGVQAMVCDSTNATVPGHSISEAALHAGLLSAVSGAEGRVVVTCFGSNIARLHTLATIARESGRYMGLLGRSLINMSGAAKKAGLWDTADQLINPAHLGYLPRREVLAVVTGSQGEPRTALRRLAAGNHPDFELEVGDTVIFSARAIPGNEEAIEALIANLNGLGVRVITAEDADLPIHASGHPAQEELALMYQWVRPAVAIPVHGEAEHMEVHADIARAQGVPRAMVGRNGDLFMIRPVPGIRRQIAETGRLGWEKEALVRVE</sequence>
<dbReference type="SMART" id="SM00849">
    <property type="entry name" value="Lactamase_B"/>
    <property type="match status" value="1"/>
</dbReference>
<dbReference type="STRING" id="1658765.Msub_20417"/>
<keyword evidence="4" id="KW-0862">Zinc</keyword>
<feature type="domain" description="Metallo-beta-lactamase" evidence="7">
    <location>
        <begin position="20"/>
        <end position="214"/>
    </location>
</feature>
<organism evidence="8 9">
    <name type="scientific">Marinobacter subterrani</name>
    <dbReference type="NCBI Taxonomy" id="1658765"/>
    <lineage>
        <taxon>Bacteria</taxon>
        <taxon>Pseudomonadati</taxon>
        <taxon>Pseudomonadota</taxon>
        <taxon>Gammaproteobacteria</taxon>
        <taxon>Pseudomonadales</taxon>
        <taxon>Marinobacteraceae</taxon>
        <taxon>Marinobacter</taxon>
    </lineage>
</organism>